<reference evidence="2" key="1">
    <citation type="submission" date="2018-06" db="EMBL/GenBank/DDBJ databases">
        <authorList>
            <person name="Zhirakovskaya E."/>
        </authorList>
    </citation>
    <scope>NUCLEOTIDE SEQUENCE</scope>
</reference>
<name>A0A3B0W6R3_9ZZZZ</name>
<gene>
    <name evidence="2" type="ORF">MNBD_CHLOROFLEXI01-1766</name>
</gene>
<feature type="compositionally biased region" description="Low complexity" evidence="1">
    <location>
        <begin position="284"/>
        <end position="296"/>
    </location>
</feature>
<dbReference type="EMBL" id="UOEU01000741">
    <property type="protein sequence ID" value="VAW39354.1"/>
    <property type="molecule type" value="Genomic_DNA"/>
</dbReference>
<organism evidence="2">
    <name type="scientific">hydrothermal vent metagenome</name>
    <dbReference type="NCBI Taxonomy" id="652676"/>
    <lineage>
        <taxon>unclassified sequences</taxon>
        <taxon>metagenomes</taxon>
        <taxon>ecological metagenomes</taxon>
    </lineage>
</organism>
<feature type="compositionally biased region" description="Polar residues" evidence="1">
    <location>
        <begin position="216"/>
        <end position="226"/>
    </location>
</feature>
<feature type="region of interest" description="Disordered" evidence="1">
    <location>
        <begin position="207"/>
        <end position="306"/>
    </location>
</feature>
<accession>A0A3B0W6R3</accession>
<dbReference type="AlphaFoldDB" id="A0A3B0W6R3"/>
<feature type="compositionally biased region" description="Low complexity" evidence="1">
    <location>
        <begin position="254"/>
        <end position="274"/>
    </location>
</feature>
<dbReference type="PROSITE" id="PS51257">
    <property type="entry name" value="PROKAR_LIPOPROTEIN"/>
    <property type="match status" value="1"/>
</dbReference>
<evidence type="ECO:0000313" key="2">
    <source>
        <dbReference type="EMBL" id="VAW39354.1"/>
    </source>
</evidence>
<feature type="compositionally biased region" description="Low complexity" evidence="1">
    <location>
        <begin position="227"/>
        <end position="247"/>
    </location>
</feature>
<proteinExistence type="predicted"/>
<evidence type="ECO:0000256" key="1">
    <source>
        <dbReference type="SAM" id="MobiDB-lite"/>
    </source>
</evidence>
<protein>
    <submittedName>
        <fullName evidence="2">Uncharacterized protein</fullName>
    </submittedName>
</protein>
<sequence>MIKQRTIIFLTLLFTILIACTNETRPTPTPFAEGTATEKGLDPTTTLAISITDLAADPETFANSIVEITGRYQRLPLLICDTDANPAPASWQLQAEDGSVIAVGGFDSQLRSLLPNNLTMTVSGIWQLFEGPVGCGKSAASTQIWYLKVSNIISPSPITQVTLTPVGGSDQIADADGATAVFTPFGDEIQTPAPTEGGGLLIGTATVTGTPPLELPNSTATITAVPTTNGSNDDDGSSTGTPTPTRSGEGGGTATPTSAASPTTDSGSATATPTGSGGGGTGGNPTPTTGALTTATRNPNDSDNIEFDDLSPGVPVLELMGVDEVHLWPILFENNGVITITAVSEPTVDLVLEIIDPTDSVVQQANSGGNGALETIIGAQLNIALDYKIRIFDLNGTQGNYCLIFNEDGGLPDVIRGRIAYGETVQDQIEVLGLDYYCFLGEDGDDVTISSVETGSSGDFVLGLFSPPDYGSIGDVFQNAEIMNTILEEDGMYLIGVLNLEVDAAGYMLTLTKN</sequence>